<dbReference type="InterPro" id="IPR052220">
    <property type="entry name" value="METTL25"/>
</dbReference>
<sequence length="662" mass="73605">MTNFSSQPFSLQQQKQLALNITRVLSIYGYITDSYIIVSRFHNRSYSHVKAASCTLPLPFYTKLSLRQSFFTDGLWDTLPQSWQTVLADLPSAQLADLLLETGNTKEICYRSVWPLSLLAFKVTAHTLAFPRVAREAGNGMLEEFRHNHCQSAMLEPLLRRHVKPKKQHEIRRLGELVKKLSNVTGCDCIVDVGSGQGHLSRFLSFGLGLSVTAMEADEHLVTMATKFDQQLGFALQKERKKAMECLGGDGSHSLTLQVPRHVWGWVDPKASWEHFIIQLCKDQSLETHTYSKAITSPSQVAGLGSITPGQQRLACQGRTCTTDVEKDLPAVASETSVSKSHSKTTAELEVNGNRPASSLNQDGHRSWNGHSCPDNSRNSDIRRTSMLSNCYHIKQPCRPGPYFSPESRFVLTGLHACGDLSVTMLRHFARCPNIVGITSVACCYMKISTAETPVPPGVPRPRRFPEPAQSSEPGYPMSTWLAQLPGHQLSYKSREVACHAIEEYAERLRGKSTGLRSHCFRAVLETVIRGLDPSKKRLGVQTIRKAHELSFEEYARQGLARVGLDPNVPLDKASVEAMLSQEQNVVAFFSLALLLAPLVETILLLDRMIFLQESGFHCELLPLFDPKLSPRNLVLVAAKPTSATLTTDDLGTPRSTDNCRR</sequence>
<dbReference type="KEGG" id="muo:115457475"/>
<dbReference type="GeneID" id="115457475"/>
<dbReference type="FunCoup" id="A0A6P7WHJ4">
    <property type="interactions" value="1110"/>
</dbReference>
<keyword evidence="3" id="KW-1185">Reference proteome</keyword>
<dbReference type="PANTHER" id="PTHR12496:SF2">
    <property type="entry name" value="METHYLTRANSFERASE-LIKE PROTEIN 25B"/>
    <property type="match status" value="1"/>
</dbReference>
<dbReference type="InParanoid" id="A0A6P7WHJ4"/>
<dbReference type="InterPro" id="IPR025714">
    <property type="entry name" value="Methyltranfer_dom"/>
</dbReference>
<dbReference type="PROSITE" id="PS01131">
    <property type="entry name" value="RRNA_A_DIMETH"/>
    <property type="match status" value="1"/>
</dbReference>
<dbReference type="OrthoDB" id="5875367at2759"/>
<evidence type="ECO:0000313" key="4">
    <source>
        <dbReference type="RefSeq" id="XP_030042752.1"/>
    </source>
</evidence>
<evidence type="ECO:0000313" key="3">
    <source>
        <dbReference type="Proteomes" id="UP000515156"/>
    </source>
</evidence>
<name>A0A6P7WHJ4_9AMPH</name>
<organism evidence="3 4">
    <name type="scientific">Microcaecilia unicolor</name>
    <dbReference type="NCBI Taxonomy" id="1415580"/>
    <lineage>
        <taxon>Eukaryota</taxon>
        <taxon>Metazoa</taxon>
        <taxon>Chordata</taxon>
        <taxon>Craniata</taxon>
        <taxon>Vertebrata</taxon>
        <taxon>Euteleostomi</taxon>
        <taxon>Amphibia</taxon>
        <taxon>Gymnophiona</taxon>
        <taxon>Siphonopidae</taxon>
        <taxon>Microcaecilia</taxon>
    </lineage>
</organism>
<reference evidence="4" key="1">
    <citation type="submission" date="2025-08" db="UniProtKB">
        <authorList>
            <consortium name="RefSeq"/>
        </authorList>
    </citation>
    <scope>IDENTIFICATION</scope>
</reference>
<evidence type="ECO:0000259" key="2">
    <source>
        <dbReference type="Pfam" id="PF13679"/>
    </source>
</evidence>
<dbReference type="RefSeq" id="XP_030042752.1">
    <property type="nucleotide sequence ID" value="XM_030186892.1"/>
</dbReference>
<gene>
    <name evidence="4" type="primary">LOC115457475</name>
</gene>
<dbReference type="PANTHER" id="PTHR12496">
    <property type="entry name" value="CGI-41 METHYLTRANSFERASE"/>
    <property type="match status" value="1"/>
</dbReference>
<dbReference type="Proteomes" id="UP000515156">
    <property type="component" value="Chromosome 14"/>
</dbReference>
<dbReference type="SUPFAM" id="SSF53335">
    <property type="entry name" value="S-adenosyl-L-methionine-dependent methyltransferases"/>
    <property type="match status" value="1"/>
</dbReference>
<dbReference type="InterPro" id="IPR020596">
    <property type="entry name" value="rRNA_Ade_Mease_Trfase_CS"/>
</dbReference>
<proteinExistence type="predicted"/>
<feature type="domain" description="Methyltransferase" evidence="2">
    <location>
        <begin position="166"/>
        <end position="450"/>
    </location>
</feature>
<evidence type="ECO:0000256" key="1">
    <source>
        <dbReference type="SAM" id="MobiDB-lite"/>
    </source>
</evidence>
<feature type="compositionally biased region" description="Polar residues" evidence="1">
    <location>
        <begin position="334"/>
        <end position="346"/>
    </location>
</feature>
<feature type="region of interest" description="Disordered" evidence="1">
    <location>
        <begin position="332"/>
        <end position="380"/>
    </location>
</feature>
<dbReference type="Pfam" id="PF13679">
    <property type="entry name" value="Methyltransf_32"/>
    <property type="match status" value="1"/>
</dbReference>
<protein>
    <submittedName>
        <fullName evidence="4">Protein RRNAD1-like</fullName>
    </submittedName>
</protein>
<dbReference type="AlphaFoldDB" id="A0A6P7WHJ4"/>
<dbReference type="GO" id="GO:0000179">
    <property type="term" value="F:rRNA (adenine-N6,N6-)-dimethyltransferase activity"/>
    <property type="evidence" value="ECO:0007669"/>
    <property type="project" value="InterPro"/>
</dbReference>
<dbReference type="InterPro" id="IPR029063">
    <property type="entry name" value="SAM-dependent_MTases_sf"/>
</dbReference>
<accession>A0A6P7WHJ4</accession>